<dbReference type="OrthoDB" id="4764385at2"/>
<dbReference type="Proteomes" id="UP000093943">
    <property type="component" value="Unassembled WGS sequence"/>
</dbReference>
<accession>A0A1A2XPR1</accession>
<gene>
    <name evidence="1" type="ORF">A5710_04975</name>
</gene>
<dbReference type="RefSeq" id="WP_064922318.1">
    <property type="nucleotide sequence ID" value="NZ_LZJK01000094.1"/>
</dbReference>
<evidence type="ECO:0008006" key="3">
    <source>
        <dbReference type="Google" id="ProtNLM"/>
    </source>
</evidence>
<sequence>MKLALADGSLDRGAASDFLSTPRTNRLLAVGVALAGAGVIAVNPVAPLIPLGAHQAAVQLANTTSENLEYLTDLLNQPNPLSTALGELGSYYSEVAQNSFAGVQEGLEVMWSGGGRVIGLENLIPQVTEFLQQGDTLSAWNLINNDILYNMNGIFQPLFDHTVRGTGEFVPGVMGIGADMTHVWANVQEVFGDFNFWKTSFKYLFEPLTGFQFALSENLTGVPDGIEHVAQDPFDALLNGYITWDSETGENTGQWWGLLTEQGTVSYFLDYLPSKIAEALTANLPVDEVVDPDAGGALADANLFDLDWLTGLFS</sequence>
<evidence type="ECO:0000313" key="2">
    <source>
        <dbReference type="Proteomes" id="UP000093943"/>
    </source>
</evidence>
<dbReference type="AlphaFoldDB" id="A0A1A2XPR1"/>
<organism evidence="1 2">
    <name type="scientific">Mycolicibacter sinensis (strain JDM601)</name>
    <name type="common">Mycobacterium sinense</name>
    <dbReference type="NCBI Taxonomy" id="875328"/>
    <lineage>
        <taxon>Bacteria</taxon>
        <taxon>Bacillati</taxon>
        <taxon>Actinomycetota</taxon>
        <taxon>Actinomycetes</taxon>
        <taxon>Mycobacteriales</taxon>
        <taxon>Mycobacteriaceae</taxon>
        <taxon>Mycolicibacter</taxon>
    </lineage>
</organism>
<dbReference type="EMBL" id="LZKG01000111">
    <property type="protein sequence ID" value="OBI27710.1"/>
    <property type="molecule type" value="Genomic_DNA"/>
</dbReference>
<comment type="caution">
    <text evidence="1">The sequence shown here is derived from an EMBL/GenBank/DDBJ whole genome shotgun (WGS) entry which is preliminary data.</text>
</comment>
<proteinExistence type="predicted"/>
<reference evidence="2" key="1">
    <citation type="submission" date="2016-06" db="EMBL/GenBank/DDBJ databases">
        <authorList>
            <person name="Sutton G."/>
            <person name="Brinkac L."/>
            <person name="Sanka R."/>
            <person name="Adams M."/>
            <person name="Lau E."/>
            <person name="Sam S."/>
            <person name="Sreng N."/>
            <person name="Him V."/>
            <person name="Kerleguer A."/>
            <person name="Cheng S."/>
        </authorList>
    </citation>
    <scope>NUCLEOTIDE SEQUENCE [LARGE SCALE GENOMIC DNA]</scope>
    <source>
        <strain evidence="2">E1876</strain>
    </source>
</reference>
<evidence type="ECO:0000313" key="1">
    <source>
        <dbReference type="EMBL" id="OBI27710.1"/>
    </source>
</evidence>
<protein>
    <recommendedName>
        <fullName evidence="3">PE-PGRS family protein</fullName>
    </recommendedName>
</protein>
<name>A0A1A2XPR1_MYCSD</name>